<sequence>MSKRKKEKKRKHVSTSLQQVKKMKKKKTPTLFTSAPWRMAPLEHYSASGDVDSECLPCCTCCRQVWSHNSTTSLAAVPPNKTLALPLAVINERWPFTDKRLWQAN</sequence>
<comment type="caution">
    <text evidence="2">The sequence shown here is derived from an EMBL/GenBank/DDBJ whole genome shotgun (WGS) entry which is preliminary data.</text>
</comment>
<feature type="region of interest" description="Disordered" evidence="1">
    <location>
        <begin position="1"/>
        <end position="30"/>
    </location>
</feature>
<organism evidence="2 3">
    <name type="scientific">Batillaria attramentaria</name>
    <dbReference type="NCBI Taxonomy" id="370345"/>
    <lineage>
        <taxon>Eukaryota</taxon>
        <taxon>Metazoa</taxon>
        <taxon>Spiralia</taxon>
        <taxon>Lophotrochozoa</taxon>
        <taxon>Mollusca</taxon>
        <taxon>Gastropoda</taxon>
        <taxon>Caenogastropoda</taxon>
        <taxon>Sorbeoconcha</taxon>
        <taxon>Cerithioidea</taxon>
        <taxon>Batillariidae</taxon>
        <taxon>Batillaria</taxon>
    </lineage>
</organism>
<protein>
    <submittedName>
        <fullName evidence="2">Uncharacterized protein</fullName>
    </submittedName>
</protein>
<name>A0ABD0KWR5_9CAEN</name>
<dbReference type="AlphaFoldDB" id="A0ABD0KWR5"/>
<feature type="compositionally biased region" description="Basic residues" evidence="1">
    <location>
        <begin position="1"/>
        <end position="13"/>
    </location>
</feature>
<evidence type="ECO:0000313" key="2">
    <source>
        <dbReference type="EMBL" id="KAK7491615.1"/>
    </source>
</evidence>
<evidence type="ECO:0000313" key="3">
    <source>
        <dbReference type="Proteomes" id="UP001519460"/>
    </source>
</evidence>
<evidence type="ECO:0000256" key="1">
    <source>
        <dbReference type="SAM" id="MobiDB-lite"/>
    </source>
</evidence>
<reference evidence="2 3" key="1">
    <citation type="journal article" date="2023" name="Sci. Data">
        <title>Genome assembly of the Korean intertidal mud-creeper Batillaria attramentaria.</title>
        <authorList>
            <person name="Patra A.K."/>
            <person name="Ho P.T."/>
            <person name="Jun S."/>
            <person name="Lee S.J."/>
            <person name="Kim Y."/>
            <person name="Won Y.J."/>
        </authorList>
    </citation>
    <scope>NUCLEOTIDE SEQUENCE [LARGE SCALE GENOMIC DNA]</scope>
    <source>
        <strain evidence="2">Wonlab-2016</strain>
    </source>
</reference>
<gene>
    <name evidence="2" type="ORF">BaRGS_00017068</name>
</gene>
<keyword evidence="3" id="KW-1185">Reference proteome</keyword>
<dbReference type="Proteomes" id="UP001519460">
    <property type="component" value="Unassembled WGS sequence"/>
</dbReference>
<accession>A0ABD0KWR5</accession>
<proteinExistence type="predicted"/>
<dbReference type="EMBL" id="JACVVK020000112">
    <property type="protein sequence ID" value="KAK7491615.1"/>
    <property type="molecule type" value="Genomic_DNA"/>
</dbReference>